<feature type="region of interest" description="Disordered" evidence="1">
    <location>
        <begin position="1"/>
        <end position="32"/>
    </location>
</feature>
<dbReference type="SUPFAM" id="SSF81606">
    <property type="entry name" value="PP2C-like"/>
    <property type="match status" value="1"/>
</dbReference>
<proteinExistence type="predicted"/>
<dbReference type="InterPro" id="IPR015655">
    <property type="entry name" value="PP2C"/>
</dbReference>
<dbReference type="SMART" id="SM00332">
    <property type="entry name" value="PP2Cc"/>
    <property type="match status" value="1"/>
</dbReference>
<feature type="domain" description="PPM-type phosphatase" evidence="2">
    <location>
        <begin position="188"/>
        <end position="494"/>
    </location>
</feature>
<name>A0A1X6P865_PORUM</name>
<dbReference type="GO" id="GO:0004722">
    <property type="term" value="F:protein serine/threonine phosphatase activity"/>
    <property type="evidence" value="ECO:0007669"/>
    <property type="project" value="InterPro"/>
</dbReference>
<accession>A0A1X6P865</accession>
<feature type="compositionally biased region" description="Low complexity" evidence="1">
    <location>
        <begin position="519"/>
        <end position="538"/>
    </location>
</feature>
<sequence>MDFGFSEDSVAGSSAQSGDLGPTSMIVRVQPDGSARAVNGKVIHAQRSGGVPKSISALRTVLGGTTSRHNSRSTRSASGDRGASGAERLSLDGDARPPSAAAASERKARGGKRPSGSAHVADAVASVPSAASEARTLHSTESGSTMAARKSRQSRLSALSSSGLTTGEGFMALTDACALHVQVGASSKAGSEPAPPGQADDAREVAKENQDAYCVHAPFAGRADHLLAAVFDGHGAVGRPISHCVRDAVPSLLEGDLPGPASAAGAAGASPPTAADHGRRAAALADAFEEAEAMLYDEERGIDHVFSGTTAVVAWLAGAQDLYCAWAGDSRCILGRRLPPAIPGGKDRFAAIDCTYDHKPGRGDEKKRIKGAGGRVARWRKNIGPERVWLPRDWLPGLAMTRSVGDTVLSEYGVEPRPDVTYTRLQVNDSFLVLASDGVWEFLPSQEVADFVGRLRREGVAPKEAADALVRESVRRWRRNEVVVDDTTAVVVYLNAAGGGRTPPRRAPPRHRGSGGRRGLTTTSTCRPRGRRSPSSSARARRRRGRGRSWSTRGASSSPFTQNMRMSTRGKGRATGGGEGGGVRVVEVGSWRRAATAGRGRGGGVRAGVTHRLT</sequence>
<evidence type="ECO:0000256" key="1">
    <source>
        <dbReference type="SAM" id="MobiDB-lite"/>
    </source>
</evidence>
<feature type="region of interest" description="Disordered" evidence="1">
    <location>
        <begin position="595"/>
        <end position="614"/>
    </location>
</feature>
<feature type="region of interest" description="Disordered" evidence="1">
    <location>
        <begin position="496"/>
        <end position="583"/>
    </location>
</feature>
<dbReference type="EMBL" id="KV918847">
    <property type="protein sequence ID" value="OSX77048.1"/>
    <property type="molecule type" value="Genomic_DNA"/>
</dbReference>
<evidence type="ECO:0000259" key="2">
    <source>
        <dbReference type="PROSITE" id="PS51746"/>
    </source>
</evidence>
<dbReference type="InterPro" id="IPR036457">
    <property type="entry name" value="PPM-type-like_dom_sf"/>
</dbReference>
<feature type="compositionally biased region" description="Low complexity" evidence="1">
    <location>
        <begin position="115"/>
        <end position="134"/>
    </location>
</feature>
<dbReference type="Proteomes" id="UP000218209">
    <property type="component" value="Unassembled WGS sequence"/>
</dbReference>
<feature type="region of interest" description="Disordered" evidence="1">
    <location>
        <begin position="44"/>
        <end position="154"/>
    </location>
</feature>
<reference evidence="3 4" key="1">
    <citation type="submission" date="2017-03" db="EMBL/GenBank/DDBJ databases">
        <title>WGS assembly of Porphyra umbilicalis.</title>
        <authorList>
            <person name="Brawley S.H."/>
            <person name="Blouin N.A."/>
            <person name="Ficko-Blean E."/>
            <person name="Wheeler G.L."/>
            <person name="Lohr M."/>
            <person name="Goodson H.V."/>
            <person name="Jenkins J.W."/>
            <person name="Blaby-Haas C.E."/>
            <person name="Helliwell K.E."/>
            <person name="Chan C."/>
            <person name="Marriage T."/>
            <person name="Bhattacharya D."/>
            <person name="Klein A.S."/>
            <person name="Badis Y."/>
            <person name="Brodie J."/>
            <person name="Cao Y."/>
            <person name="Collen J."/>
            <person name="Dittami S.M."/>
            <person name="Gachon C.M."/>
            <person name="Green B.R."/>
            <person name="Karpowicz S."/>
            <person name="Kim J.W."/>
            <person name="Kudahl U."/>
            <person name="Lin S."/>
            <person name="Michel G."/>
            <person name="Mittag M."/>
            <person name="Olson B.J."/>
            <person name="Pangilinan J."/>
            <person name="Peng Y."/>
            <person name="Qiu H."/>
            <person name="Shu S."/>
            <person name="Singer J.T."/>
            <person name="Smith A.G."/>
            <person name="Sprecher B.N."/>
            <person name="Wagner V."/>
            <person name="Wang W."/>
            <person name="Wang Z.-Y."/>
            <person name="Yan J."/>
            <person name="Yarish C."/>
            <person name="Zoeuner-Riek S."/>
            <person name="Zhuang Y."/>
            <person name="Zou Y."/>
            <person name="Lindquist E.A."/>
            <person name="Grimwood J."/>
            <person name="Barry K."/>
            <person name="Rokhsar D.S."/>
            <person name="Schmutz J."/>
            <person name="Stiller J.W."/>
            <person name="Grossman A.R."/>
            <person name="Prochnik S.E."/>
        </authorList>
    </citation>
    <scope>NUCLEOTIDE SEQUENCE [LARGE SCALE GENOMIC DNA]</scope>
    <source>
        <strain evidence="3">4086291</strain>
    </source>
</reference>
<gene>
    <name evidence="3" type="ORF">BU14_0164s0009</name>
</gene>
<dbReference type="AlphaFoldDB" id="A0A1X6P865"/>
<organism evidence="3 4">
    <name type="scientific">Porphyra umbilicalis</name>
    <name type="common">Purple laver</name>
    <name type="synonym">Red alga</name>
    <dbReference type="NCBI Taxonomy" id="2786"/>
    <lineage>
        <taxon>Eukaryota</taxon>
        <taxon>Rhodophyta</taxon>
        <taxon>Bangiophyceae</taxon>
        <taxon>Bangiales</taxon>
        <taxon>Bangiaceae</taxon>
        <taxon>Porphyra</taxon>
    </lineage>
</organism>
<dbReference type="Gene3D" id="3.60.40.10">
    <property type="entry name" value="PPM-type phosphatase domain"/>
    <property type="match status" value="1"/>
</dbReference>
<dbReference type="Pfam" id="PF00481">
    <property type="entry name" value="PP2C"/>
    <property type="match status" value="1"/>
</dbReference>
<dbReference type="OrthoDB" id="5451at2759"/>
<feature type="compositionally biased region" description="Low complexity" evidence="1">
    <location>
        <begin position="548"/>
        <end position="559"/>
    </location>
</feature>
<feature type="compositionally biased region" description="Basic residues" evidence="1">
    <location>
        <begin position="503"/>
        <end position="515"/>
    </location>
</feature>
<dbReference type="PANTHER" id="PTHR47992">
    <property type="entry name" value="PROTEIN PHOSPHATASE"/>
    <property type="match status" value="1"/>
</dbReference>
<dbReference type="CDD" id="cd00143">
    <property type="entry name" value="PP2Cc"/>
    <property type="match status" value="1"/>
</dbReference>
<evidence type="ECO:0000313" key="4">
    <source>
        <dbReference type="Proteomes" id="UP000218209"/>
    </source>
</evidence>
<feature type="compositionally biased region" description="Gly residues" evidence="1">
    <location>
        <begin position="573"/>
        <end position="583"/>
    </location>
</feature>
<protein>
    <recommendedName>
        <fullName evidence="2">PPM-type phosphatase domain-containing protein</fullName>
    </recommendedName>
</protein>
<dbReference type="InterPro" id="IPR001932">
    <property type="entry name" value="PPM-type_phosphatase-like_dom"/>
</dbReference>
<dbReference type="PROSITE" id="PS51746">
    <property type="entry name" value="PPM_2"/>
    <property type="match status" value="1"/>
</dbReference>
<evidence type="ECO:0000313" key="3">
    <source>
        <dbReference type="EMBL" id="OSX77048.1"/>
    </source>
</evidence>
<feature type="compositionally biased region" description="Low complexity" evidence="1">
    <location>
        <begin position="65"/>
        <end position="77"/>
    </location>
</feature>
<keyword evidence="4" id="KW-1185">Reference proteome</keyword>